<feature type="non-terminal residue" evidence="1">
    <location>
        <position position="156"/>
    </location>
</feature>
<dbReference type="AlphaFoldDB" id="A0ABD3WJ30"/>
<sequence>APVIQNLPASKAIIETTYNETLLHTINVTDTSTSITCSLTTTGVPFLVKQIPSTSTWGIYVQSNPGLKYSTRNNYSLSISCSDGWNATTGIFTVNITENKPPTFTNIVSVTVVNLTTAFNAGYIVYTVSASDNENDTLSFNFTCNPMTCPFSFSSS</sequence>
<reference evidence="1 2" key="1">
    <citation type="submission" date="2024-11" db="EMBL/GenBank/DDBJ databases">
        <title>Chromosome-level genome assembly of the freshwater bivalve Anodonta woodiana.</title>
        <authorList>
            <person name="Chen X."/>
        </authorList>
    </citation>
    <scope>NUCLEOTIDE SEQUENCE [LARGE SCALE GENOMIC DNA]</scope>
    <source>
        <strain evidence="1">MN2024</strain>
        <tissue evidence="1">Gills</tissue>
    </source>
</reference>
<dbReference type="EMBL" id="JBJQND010000006">
    <property type="protein sequence ID" value="KAL3873979.1"/>
    <property type="molecule type" value="Genomic_DNA"/>
</dbReference>
<protein>
    <submittedName>
        <fullName evidence="1">Uncharacterized protein</fullName>
    </submittedName>
</protein>
<name>A0ABD3WJ30_SINWO</name>
<evidence type="ECO:0000313" key="2">
    <source>
        <dbReference type="Proteomes" id="UP001634394"/>
    </source>
</evidence>
<proteinExistence type="predicted"/>
<organism evidence="1 2">
    <name type="scientific">Sinanodonta woodiana</name>
    <name type="common">Chinese pond mussel</name>
    <name type="synonym">Anodonta woodiana</name>
    <dbReference type="NCBI Taxonomy" id="1069815"/>
    <lineage>
        <taxon>Eukaryota</taxon>
        <taxon>Metazoa</taxon>
        <taxon>Spiralia</taxon>
        <taxon>Lophotrochozoa</taxon>
        <taxon>Mollusca</taxon>
        <taxon>Bivalvia</taxon>
        <taxon>Autobranchia</taxon>
        <taxon>Heteroconchia</taxon>
        <taxon>Palaeoheterodonta</taxon>
        <taxon>Unionida</taxon>
        <taxon>Unionoidea</taxon>
        <taxon>Unionidae</taxon>
        <taxon>Unioninae</taxon>
        <taxon>Sinanodonta</taxon>
    </lineage>
</organism>
<accession>A0ABD3WJ30</accession>
<evidence type="ECO:0000313" key="1">
    <source>
        <dbReference type="EMBL" id="KAL3873979.1"/>
    </source>
</evidence>
<keyword evidence="2" id="KW-1185">Reference proteome</keyword>
<feature type="non-terminal residue" evidence="1">
    <location>
        <position position="1"/>
    </location>
</feature>
<comment type="caution">
    <text evidence="1">The sequence shown here is derived from an EMBL/GenBank/DDBJ whole genome shotgun (WGS) entry which is preliminary data.</text>
</comment>
<dbReference type="Proteomes" id="UP001634394">
    <property type="component" value="Unassembled WGS sequence"/>
</dbReference>
<gene>
    <name evidence="1" type="ORF">ACJMK2_037053</name>
</gene>